<dbReference type="AlphaFoldDB" id="A0AAD1Y893"/>
<gene>
    <name evidence="3" type="ORF">ECRASSUSDP1_LOCUS27418</name>
</gene>
<sequence length="831" mass="94476">MESSKKSLQVTIESAEFAKEFNYFLTVQLGGDGEKRRTDVSAAVTNPIFSANTFYLPITPEEMIDDPRIQFACFTVTDRKENAADYEKKGQARLLGDCVLELGPLIPSLTDIHGIGVRRALEFSRSKEGSEVTVGRFTVLLKLVGEYMTQYPGLEGTNLTGPKKATGEMHLLPPEDSSFKWRIRADIRSSIDFPLNRVTPEGLPSGYVEIGWSMYEQTEPDEYTKIISLLVENNRHPHWNQQLLFNNPAEVIDLSGYLWVTLKDKNSLEPIDKFCIPLEFFNPFTPVHLEVHCRSRGDDTVCKFYCSFVLERPITSTVDSLCKVVLSWADFKPVPANYKKFSVMMTTESHAPTESPYIKVDLSQPEGLEKAFQFANSLKYTAFMSPWMRIPPDPMDNIYNALTMFTIPKSFLDNKISMFLVVKDESAPTIHAMPNVFAGFTDVLDEPLKQILFSPGNPKQFFEVTYNSSVPDMQGSRTYLELACYPLEGGDDFEKGSDLGDVGGELNRMLDHAPGGSAGDKEKWQLLSRELAQKQEIIHRMMKEMDDKTQSLKLTSAEIIDLRRTVKMLQSENAILRKKLGQEEQLELQILVSKEIQNMDSTELRNKILKLAQAYRTERIRNEEFERALKSANQDLANAKQLQTELENVSHAHTQKAKKLMELNKEIAKINLYKDTIRKQEKVISKLEALLEKTLKDTKRAREGMMELEKLRTENLELQKGIKSNAKLRGNQSEVDRLKSEVQMLETLVSELRDELKNKRPQTAGQADWEDEKVEYEVKLQKAEARCEAMQEELTSSSAGHAREIARLKTIVAEKESIIETMNNDAGMGGY</sequence>
<feature type="coiled-coil region" evidence="1">
    <location>
        <begin position="552"/>
        <end position="586"/>
    </location>
</feature>
<dbReference type="InterPro" id="IPR000008">
    <property type="entry name" value="C2_dom"/>
</dbReference>
<dbReference type="SUPFAM" id="SSF49562">
    <property type="entry name" value="C2 domain (Calcium/lipid-binding domain, CaLB)"/>
    <property type="match status" value="1"/>
</dbReference>
<dbReference type="PANTHER" id="PTHR21623">
    <property type="entry name" value="SPERIOLIN-BINDING FACTOR"/>
    <property type="match status" value="1"/>
</dbReference>
<feature type="coiled-coil region" evidence="1">
    <location>
        <begin position="728"/>
        <end position="800"/>
    </location>
</feature>
<evidence type="ECO:0000259" key="2">
    <source>
        <dbReference type="SMART" id="SM00239"/>
    </source>
</evidence>
<evidence type="ECO:0000256" key="1">
    <source>
        <dbReference type="SAM" id="Coils"/>
    </source>
</evidence>
<feature type="coiled-coil region" evidence="1">
    <location>
        <begin position="615"/>
        <end position="697"/>
    </location>
</feature>
<name>A0AAD1Y893_EUPCR</name>
<dbReference type="Pfam" id="PF00168">
    <property type="entry name" value="C2"/>
    <property type="match status" value="2"/>
</dbReference>
<dbReference type="PANTHER" id="PTHR21623:SF2">
    <property type="entry name" value="COILED-COIL DOMAIN-CONTAINING PROTEIN 33"/>
    <property type="match status" value="1"/>
</dbReference>
<feature type="domain" description="C2" evidence="2">
    <location>
        <begin position="7"/>
        <end position="114"/>
    </location>
</feature>
<protein>
    <recommendedName>
        <fullName evidence="2">C2 domain-containing protein</fullName>
    </recommendedName>
</protein>
<organism evidence="3 4">
    <name type="scientific">Euplotes crassus</name>
    <dbReference type="NCBI Taxonomy" id="5936"/>
    <lineage>
        <taxon>Eukaryota</taxon>
        <taxon>Sar</taxon>
        <taxon>Alveolata</taxon>
        <taxon>Ciliophora</taxon>
        <taxon>Intramacronucleata</taxon>
        <taxon>Spirotrichea</taxon>
        <taxon>Hypotrichia</taxon>
        <taxon>Euplotida</taxon>
        <taxon>Euplotidae</taxon>
        <taxon>Moneuplotes</taxon>
    </lineage>
</organism>
<evidence type="ECO:0000313" key="3">
    <source>
        <dbReference type="EMBL" id="CAI2385831.1"/>
    </source>
</evidence>
<evidence type="ECO:0000313" key="4">
    <source>
        <dbReference type="Proteomes" id="UP001295684"/>
    </source>
</evidence>
<comment type="caution">
    <text evidence="3">The sequence shown here is derived from an EMBL/GenBank/DDBJ whole genome shotgun (WGS) entry which is preliminary data.</text>
</comment>
<accession>A0AAD1Y893</accession>
<dbReference type="CDD" id="cd00030">
    <property type="entry name" value="C2"/>
    <property type="match status" value="1"/>
</dbReference>
<keyword evidence="4" id="KW-1185">Reference proteome</keyword>
<dbReference type="SMART" id="SM00239">
    <property type="entry name" value="C2"/>
    <property type="match status" value="2"/>
</dbReference>
<feature type="domain" description="C2" evidence="2">
    <location>
        <begin position="182"/>
        <end position="289"/>
    </location>
</feature>
<dbReference type="InterPro" id="IPR039889">
    <property type="entry name" value="CCD33"/>
</dbReference>
<keyword evidence="1" id="KW-0175">Coiled coil</keyword>
<dbReference type="Proteomes" id="UP001295684">
    <property type="component" value="Unassembled WGS sequence"/>
</dbReference>
<dbReference type="EMBL" id="CAMPGE010028291">
    <property type="protein sequence ID" value="CAI2385831.1"/>
    <property type="molecule type" value="Genomic_DNA"/>
</dbReference>
<dbReference type="InterPro" id="IPR035892">
    <property type="entry name" value="C2_domain_sf"/>
</dbReference>
<dbReference type="GO" id="GO:0005777">
    <property type="term" value="C:peroxisome"/>
    <property type="evidence" value="ECO:0007669"/>
    <property type="project" value="TreeGrafter"/>
</dbReference>
<proteinExistence type="predicted"/>
<reference evidence="3" key="1">
    <citation type="submission" date="2023-07" db="EMBL/GenBank/DDBJ databases">
        <authorList>
            <consortium name="AG Swart"/>
            <person name="Singh M."/>
            <person name="Singh A."/>
            <person name="Seah K."/>
            <person name="Emmerich C."/>
        </authorList>
    </citation>
    <scope>NUCLEOTIDE SEQUENCE</scope>
    <source>
        <strain evidence="3">DP1</strain>
    </source>
</reference>